<dbReference type="RefSeq" id="WP_213041760.1">
    <property type="nucleotide sequence ID" value="NZ_CAJNBJ010000002.1"/>
</dbReference>
<evidence type="ECO:0000256" key="3">
    <source>
        <dbReference type="ARBA" id="ARBA00022679"/>
    </source>
</evidence>
<comment type="caution">
    <text evidence="8">The sequence shown here is derived from an EMBL/GenBank/DDBJ whole genome shotgun (WGS) entry which is preliminary data.</text>
</comment>
<evidence type="ECO:0000256" key="5">
    <source>
        <dbReference type="ARBA" id="ARBA00047942"/>
    </source>
</evidence>
<dbReference type="SUPFAM" id="SSF53335">
    <property type="entry name" value="S-adenosyl-L-methionine-dependent methyltransferases"/>
    <property type="match status" value="1"/>
</dbReference>
<keyword evidence="2 8" id="KW-0489">Methyltransferase</keyword>
<evidence type="ECO:0000256" key="6">
    <source>
        <dbReference type="SAM" id="Coils"/>
    </source>
</evidence>
<dbReference type="PANTHER" id="PTHR33841:SF1">
    <property type="entry name" value="DNA METHYLTRANSFERASE A"/>
    <property type="match status" value="1"/>
</dbReference>
<evidence type="ECO:0000313" key="8">
    <source>
        <dbReference type="EMBL" id="CAE6732585.1"/>
    </source>
</evidence>
<dbReference type="PANTHER" id="PTHR33841">
    <property type="entry name" value="DNA METHYLTRANSFERASE YEEA-RELATED"/>
    <property type="match status" value="1"/>
</dbReference>
<dbReference type="EMBL" id="CAJNBJ010000002">
    <property type="protein sequence ID" value="CAE6732585.1"/>
    <property type="molecule type" value="Genomic_DNA"/>
</dbReference>
<dbReference type="GO" id="GO:0009007">
    <property type="term" value="F:site-specific DNA-methyltransferase (adenine-specific) activity"/>
    <property type="evidence" value="ECO:0007669"/>
    <property type="project" value="UniProtKB-EC"/>
</dbReference>
<gene>
    <name evidence="8" type="ORF">NSPZN2_100432</name>
</gene>
<sequence>MPLDPTRTRQHLAACDFRRLFIEELGWDTHSATIEIPIDGQPFTLSAVAQKRGMVAFHCRATGQKGIPDYSIRRKIDRQLTKSAQEHLIIYTDPSNSAQVWQWVKREVGKPTACREHTYHRNQPGDALIQKLQGIVFSLEEEEQLSLVEVTTRARAAFDVERVTKRFYDTFQKEHTAFLKFLKGIPDEDLQRWYASVMLNRLMFVYFIQKKGFLDDNRDYLRIKLNESQARGRDRFYRDFLCALFFEGFAKKDTDRGATVNRLLGKVPYLNGGLFLRHQIEEQHGKDIQVADAAFARLFGFFEQYHWHLDERPLRRDDEINPDVLGYIFEKYINQKQMGAYYTKEDITGYISQNTVIPFLFDAARQKCKIAFEGNQSVWRPLQLDPDRYIYEPVKKGVVLELPPEIASGLKDISNRTEWNKAAPSDYSLPTEIWREVVARRARYLEVRKKLADGEIRDVNQFITYNLDIRQFAQDVIENSEGPELLRAFYHAIEKVTVLDPTCGSGAFLFAALNILEPLYEACLDRMEVFLDELTRSGTKHLPEKFNDFRKILDRVASHPNRRYFILKSIILNNLYGVDIMEEAVEICKLRLFLKLVAQVEKVEQIEPLPDIDFNIRAGNTLVGYARLEDLKKSMEGDWVRLQSLPTIEENAEIADRAFQKFHEMQTEHGMEAKDFAEAKEELRRRLQTLEDELNRYLANEYGVEASKRASYAKWLASHKPFHWFIEFYRIMKSGGFDVIIGNPPYVEMHKVTTYSLIGYVTKECGNLYPPCVERSSALLRNTGSFSMIVPLSGFSTDRMEPYQDYVWNRYGQQLHISYYSGDAHPSVMFNGVKYRLCIVIGGPQYTGSAKVQTTEYLRWYADERPYLFAKIAYSECGFPNGFLRFAKLGSRLAAKVLGKIVSKQLTMNIYFSDSGPGHVTYHRSPVFWIRSMDFEPYFKSAVKERSTDHLKDLYLKREEHAKRLGAILNSTLFYFWFTSQGNCRNIAGPDIENFPIGDLNSPALKHLEPLFNKLMKDLQRHSRRRIYNYEASGQVEYDEFYPDRSKPIIDEIDRVLAKHYGFTDEELDFIINYDGKYRMGQDAGSDDGE</sequence>
<name>A0ABM8R4Q7_9BACT</name>
<evidence type="ECO:0000256" key="4">
    <source>
        <dbReference type="ARBA" id="ARBA00022691"/>
    </source>
</evidence>
<evidence type="ECO:0000313" key="9">
    <source>
        <dbReference type="Proteomes" id="UP000675880"/>
    </source>
</evidence>
<evidence type="ECO:0000256" key="2">
    <source>
        <dbReference type="ARBA" id="ARBA00022603"/>
    </source>
</evidence>
<feature type="coiled-coil region" evidence="6">
    <location>
        <begin position="673"/>
        <end position="700"/>
    </location>
</feature>
<keyword evidence="6" id="KW-0175">Coiled coil</keyword>
<dbReference type="EC" id="2.1.1.72" evidence="1"/>
<keyword evidence="9" id="KW-1185">Reference proteome</keyword>
<protein>
    <recommendedName>
        <fullName evidence="1">site-specific DNA-methyltransferase (adenine-specific)</fullName>
        <ecNumber evidence="1">2.1.1.72</ecNumber>
    </recommendedName>
</protein>
<evidence type="ECO:0000259" key="7">
    <source>
        <dbReference type="Pfam" id="PF07669"/>
    </source>
</evidence>
<dbReference type="InterPro" id="IPR029063">
    <property type="entry name" value="SAM-dependent_MTases_sf"/>
</dbReference>
<evidence type="ECO:0000256" key="1">
    <source>
        <dbReference type="ARBA" id="ARBA00011900"/>
    </source>
</evidence>
<dbReference type="PRINTS" id="PR00507">
    <property type="entry name" value="N12N6MTFRASE"/>
</dbReference>
<proteinExistence type="predicted"/>
<dbReference type="Proteomes" id="UP000675880">
    <property type="component" value="Unassembled WGS sequence"/>
</dbReference>
<dbReference type="Gene3D" id="3.40.50.150">
    <property type="entry name" value="Vaccinia Virus protein VP39"/>
    <property type="match status" value="1"/>
</dbReference>
<dbReference type="PROSITE" id="PS00092">
    <property type="entry name" value="N6_MTASE"/>
    <property type="match status" value="1"/>
</dbReference>
<dbReference type="Pfam" id="PF07669">
    <property type="entry name" value="Eco57I"/>
    <property type="match status" value="1"/>
</dbReference>
<dbReference type="InterPro" id="IPR002052">
    <property type="entry name" value="DNA_methylase_N6_adenine_CS"/>
</dbReference>
<dbReference type="GO" id="GO:0032259">
    <property type="term" value="P:methylation"/>
    <property type="evidence" value="ECO:0007669"/>
    <property type="project" value="UniProtKB-KW"/>
</dbReference>
<accession>A0ABM8R4Q7</accession>
<organism evidence="8 9">
    <name type="scientific">Nitrospira defluvii</name>
    <dbReference type="NCBI Taxonomy" id="330214"/>
    <lineage>
        <taxon>Bacteria</taxon>
        <taxon>Pseudomonadati</taxon>
        <taxon>Nitrospirota</taxon>
        <taxon>Nitrospiria</taxon>
        <taxon>Nitrospirales</taxon>
        <taxon>Nitrospiraceae</taxon>
        <taxon>Nitrospira</taxon>
    </lineage>
</organism>
<keyword evidence="3 8" id="KW-0808">Transferase</keyword>
<feature type="domain" description="Type II methyltransferase M.TaqI-like" evidence="7">
    <location>
        <begin position="573"/>
        <end position="809"/>
    </location>
</feature>
<dbReference type="InterPro" id="IPR011639">
    <property type="entry name" value="MethylTrfase_TaqI-like_dom"/>
</dbReference>
<comment type="catalytic activity">
    <reaction evidence="5">
        <text>a 2'-deoxyadenosine in DNA + S-adenosyl-L-methionine = an N(6)-methyl-2'-deoxyadenosine in DNA + S-adenosyl-L-homocysteine + H(+)</text>
        <dbReference type="Rhea" id="RHEA:15197"/>
        <dbReference type="Rhea" id="RHEA-COMP:12418"/>
        <dbReference type="Rhea" id="RHEA-COMP:12419"/>
        <dbReference type="ChEBI" id="CHEBI:15378"/>
        <dbReference type="ChEBI" id="CHEBI:57856"/>
        <dbReference type="ChEBI" id="CHEBI:59789"/>
        <dbReference type="ChEBI" id="CHEBI:90615"/>
        <dbReference type="ChEBI" id="CHEBI:90616"/>
        <dbReference type="EC" id="2.1.1.72"/>
    </reaction>
</comment>
<dbReference type="InterPro" id="IPR050953">
    <property type="entry name" value="N4_N6_ade-DNA_methylase"/>
</dbReference>
<reference evidence="8 9" key="1">
    <citation type="submission" date="2021-02" db="EMBL/GenBank/DDBJ databases">
        <authorList>
            <person name="Han P."/>
        </authorList>
    </citation>
    <scope>NUCLEOTIDE SEQUENCE [LARGE SCALE GENOMIC DNA]</scope>
    <source>
        <strain evidence="8">Candidatus Nitrospira sp. ZN2</strain>
    </source>
</reference>
<keyword evidence="4" id="KW-0949">S-adenosyl-L-methionine</keyword>